<dbReference type="Proteomes" id="UP000827549">
    <property type="component" value="Chromosome 4"/>
</dbReference>
<gene>
    <name evidence="3" type="ORF">LOC62_04G005971</name>
</gene>
<feature type="compositionally biased region" description="Low complexity" evidence="1">
    <location>
        <begin position="397"/>
        <end position="430"/>
    </location>
</feature>
<dbReference type="SUPFAM" id="SSF52113">
    <property type="entry name" value="BRCT domain"/>
    <property type="match status" value="1"/>
</dbReference>
<feature type="domain" description="BRCT" evidence="2">
    <location>
        <begin position="290"/>
        <end position="371"/>
    </location>
</feature>
<organism evidence="3 4">
    <name type="scientific">Vanrija pseudolonga</name>
    <dbReference type="NCBI Taxonomy" id="143232"/>
    <lineage>
        <taxon>Eukaryota</taxon>
        <taxon>Fungi</taxon>
        <taxon>Dikarya</taxon>
        <taxon>Basidiomycota</taxon>
        <taxon>Agaricomycotina</taxon>
        <taxon>Tremellomycetes</taxon>
        <taxon>Trichosporonales</taxon>
        <taxon>Trichosporonaceae</taxon>
        <taxon>Vanrija</taxon>
    </lineage>
</organism>
<dbReference type="AlphaFoldDB" id="A0AAF1BRQ0"/>
<dbReference type="InterPro" id="IPR001357">
    <property type="entry name" value="BRCT_dom"/>
</dbReference>
<dbReference type="InterPro" id="IPR036420">
    <property type="entry name" value="BRCT_dom_sf"/>
</dbReference>
<feature type="region of interest" description="Disordered" evidence="1">
    <location>
        <begin position="132"/>
        <end position="282"/>
    </location>
</feature>
<dbReference type="GeneID" id="87809198"/>
<sequence length="637" mass="70636">MSSTSPRKRGDLEDLTFYVLQVGRPPWDAERDMQLIRQRGGIVIDDPGDATIVIIDTPAARPDRETKHRVYKYAEPLADDAPVDEWTVDLLVRRFATEDSGTIVLLSKWLQKNNAAFGPLYSGYLVRGVHVPAESEDEEPEPPEPPMPDIPSDNGSDYEPAEEKVSTPAGKGKGKQRADSDEEYSPAGARKRTNGRHKAVESPKARRGRRKKQDSSSDIEFVGSSQPQGWKRFMVDTEEEDEPVKRGPGRPRKVVPEDGGEVAKRGPGRPRKPTFAANPPTPRASMSGAIFATGRYPLTFYVAPSDNDLLERLIPSAGGGDLVSASEANIVILPLAQGEAPTTREHIKLVENARGGVARVVSEDWAWDCFRAHPPTLLDLAEYEVSLDGAGSSQRNARAVPSSQRSAPSSSQRHASASSQAKRAASSSQSTPAKRPRASSTLFEEDHRWDSSRRTNHEMAYYEDDELDFDSILEEHVERVELLIHYLRRWDKQGDKGDFIKSLAKTNSVRGAIDIYYNKGYQHLIDRQVPGLMRAGRRASGKVVPVTSTPSKAAPVASSTSSKAKTTRPRRDPDEINVELIKEDQKERVVELIKALREWDKTGSKSQKLKDLGREIPGAMTLYYAHRDLVERQVPGL</sequence>
<feature type="region of interest" description="Disordered" evidence="1">
    <location>
        <begin position="543"/>
        <end position="573"/>
    </location>
</feature>
<evidence type="ECO:0000256" key="1">
    <source>
        <dbReference type="SAM" id="MobiDB-lite"/>
    </source>
</evidence>
<proteinExistence type="predicted"/>
<evidence type="ECO:0000313" key="3">
    <source>
        <dbReference type="EMBL" id="WOO82483.1"/>
    </source>
</evidence>
<protein>
    <recommendedName>
        <fullName evidence="2">BRCT domain-containing protein</fullName>
    </recommendedName>
</protein>
<dbReference type="PROSITE" id="PS50172">
    <property type="entry name" value="BRCT"/>
    <property type="match status" value="1"/>
</dbReference>
<accession>A0AAF1BRQ0</accession>
<feature type="region of interest" description="Disordered" evidence="1">
    <location>
        <begin position="392"/>
        <end position="449"/>
    </location>
</feature>
<reference evidence="3" key="1">
    <citation type="submission" date="2023-10" db="EMBL/GenBank/DDBJ databases">
        <authorList>
            <person name="Noh H."/>
        </authorList>
    </citation>
    <scope>NUCLEOTIDE SEQUENCE</scope>
    <source>
        <strain evidence="3">DUCC4014</strain>
    </source>
</reference>
<keyword evidence="4" id="KW-1185">Reference proteome</keyword>
<feature type="compositionally biased region" description="Low complexity" evidence="1">
    <location>
        <begin position="547"/>
        <end position="564"/>
    </location>
</feature>
<evidence type="ECO:0000313" key="4">
    <source>
        <dbReference type="Proteomes" id="UP000827549"/>
    </source>
</evidence>
<dbReference type="RefSeq" id="XP_062628515.1">
    <property type="nucleotide sequence ID" value="XM_062772531.1"/>
</dbReference>
<evidence type="ECO:0000259" key="2">
    <source>
        <dbReference type="PROSITE" id="PS50172"/>
    </source>
</evidence>
<dbReference type="EMBL" id="CP086717">
    <property type="protein sequence ID" value="WOO82483.1"/>
    <property type="molecule type" value="Genomic_DNA"/>
</dbReference>
<name>A0AAF1BRQ0_9TREE</name>